<keyword evidence="4" id="KW-0963">Cytoplasm</keyword>
<evidence type="ECO:0000256" key="4">
    <source>
        <dbReference type="ARBA" id="ARBA00022490"/>
    </source>
</evidence>
<dbReference type="AlphaFoldDB" id="A0AAW0GTX1"/>
<feature type="compositionally biased region" description="Low complexity" evidence="9">
    <location>
        <begin position="186"/>
        <end position="202"/>
    </location>
</feature>
<protein>
    <submittedName>
        <fullName evidence="10">Uncharacterized protein</fullName>
    </submittedName>
</protein>
<evidence type="ECO:0000256" key="1">
    <source>
        <dbReference type="ARBA" id="ARBA00004123"/>
    </source>
</evidence>
<evidence type="ECO:0000313" key="11">
    <source>
        <dbReference type="Proteomes" id="UP001385951"/>
    </source>
</evidence>
<keyword evidence="5" id="KW-0678">Repressor</keyword>
<feature type="compositionally biased region" description="Polar residues" evidence="9">
    <location>
        <begin position="298"/>
        <end position="311"/>
    </location>
</feature>
<dbReference type="GO" id="GO:0005737">
    <property type="term" value="C:cytoplasm"/>
    <property type="evidence" value="ECO:0007669"/>
    <property type="project" value="UniProtKB-SubCell"/>
</dbReference>
<feature type="region of interest" description="Disordered" evidence="9">
    <location>
        <begin position="166"/>
        <end position="229"/>
    </location>
</feature>
<comment type="similarity">
    <text evidence="3">Belongs to the WHI5/NRM1 family.</text>
</comment>
<dbReference type="Pfam" id="PF08528">
    <property type="entry name" value="Whi5"/>
    <property type="match status" value="1"/>
</dbReference>
<evidence type="ECO:0000256" key="3">
    <source>
        <dbReference type="ARBA" id="ARBA00006922"/>
    </source>
</evidence>
<evidence type="ECO:0000256" key="7">
    <source>
        <dbReference type="ARBA" id="ARBA00023163"/>
    </source>
</evidence>
<feature type="compositionally biased region" description="Polar residues" evidence="9">
    <location>
        <begin position="203"/>
        <end position="213"/>
    </location>
</feature>
<evidence type="ECO:0000256" key="9">
    <source>
        <dbReference type="SAM" id="MobiDB-lite"/>
    </source>
</evidence>
<feature type="compositionally biased region" description="Low complexity" evidence="9">
    <location>
        <begin position="166"/>
        <end position="178"/>
    </location>
</feature>
<dbReference type="EMBL" id="JASBNA010000003">
    <property type="protein sequence ID" value="KAK7693858.1"/>
    <property type="molecule type" value="Genomic_DNA"/>
</dbReference>
<evidence type="ECO:0000256" key="2">
    <source>
        <dbReference type="ARBA" id="ARBA00004496"/>
    </source>
</evidence>
<comment type="caution">
    <text evidence="10">The sequence shown here is derived from an EMBL/GenBank/DDBJ whole genome shotgun (WGS) entry which is preliminary data.</text>
</comment>
<sequence>MTRQETEYPPLVSDVEQKKRKATLERARATYLSGQLRLRLQYAKLKVDHGWQRQNLNEVENLYFRHSHMRKPKTRQSHPVLGTSRPSAPMTVGPPKLDGQYKPNMTPFEVRSVNQKRIDELLGNVSPIVEPPPPASPAPTEIFIDSQETQDSQESQQSQISITDMLLPDPSLSCSPSSFTVPEDTSSVPSSSSSQVTNRSLSPQKTSSMSSLMQVDGPAPSPFAVRSSSIPSIPTITTTSAPTLPNLSQLPLASSSSMASSSYSSTPLYPQQVPVTLSYQGAPATNVIHGPHSPITAMASSSSQSNPFANRSSPSLSSASGTALTYDSFWSSHASATNSYRHLLGINGTNSADAGVMNGGISGPSAGTS</sequence>
<keyword evidence="6" id="KW-0805">Transcription regulation</keyword>
<comment type="subcellular location">
    <subcellularLocation>
        <location evidence="2">Cytoplasm</location>
    </subcellularLocation>
    <subcellularLocation>
        <location evidence="1">Nucleus</location>
    </subcellularLocation>
</comment>
<evidence type="ECO:0000256" key="5">
    <source>
        <dbReference type="ARBA" id="ARBA00022491"/>
    </source>
</evidence>
<feature type="region of interest" description="Disordered" evidence="9">
    <location>
        <begin position="69"/>
        <end position="101"/>
    </location>
</feature>
<keyword evidence="8" id="KW-0539">Nucleus</keyword>
<keyword evidence="11" id="KW-1185">Reference proteome</keyword>
<evidence type="ECO:0000256" key="8">
    <source>
        <dbReference type="ARBA" id="ARBA00023242"/>
    </source>
</evidence>
<proteinExistence type="inferred from homology"/>
<accession>A0AAW0GTX1</accession>
<feature type="region of interest" description="Disordered" evidence="9">
    <location>
        <begin position="295"/>
        <end position="316"/>
    </location>
</feature>
<dbReference type="Proteomes" id="UP001385951">
    <property type="component" value="Unassembled WGS sequence"/>
</dbReference>
<dbReference type="InterPro" id="IPR013734">
    <property type="entry name" value="TF_Nrm1/Whi5"/>
</dbReference>
<gene>
    <name evidence="10" type="ORF">QCA50_003431</name>
</gene>
<reference evidence="10 11" key="1">
    <citation type="submission" date="2022-09" db="EMBL/GenBank/DDBJ databases">
        <authorList>
            <person name="Palmer J.M."/>
        </authorList>
    </citation>
    <scope>NUCLEOTIDE SEQUENCE [LARGE SCALE GENOMIC DNA]</scope>
    <source>
        <strain evidence="10 11">DSM 7382</strain>
    </source>
</reference>
<evidence type="ECO:0000313" key="10">
    <source>
        <dbReference type="EMBL" id="KAK7693858.1"/>
    </source>
</evidence>
<name>A0AAW0GTX1_9APHY</name>
<evidence type="ECO:0000256" key="6">
    <source>
        <dbReference type="ARBA" id="ARBA00023015"/>
    </source>
</evidence>
<dbReference type="GO" id="GO:0005634">
    <property type="term" value="C:nucleus"/>
    <property type="evidence" value="ECO:0007669"/>
    <property type="project" value="UniProtKB-SubCell"/>
</dbReference>
<keyword evidence="7" id="KW-0804">Transcription</keyword>
<organism evidence="10 11">
    <name type="scientific">Cerrena zonata</name>
    <dbReference type="NCBI Taxonomy" id="2478898"/>
    <lineage>
        <taxon>Eukaryota</taxon>
        <taxon>Fungi</taxon>
        <taxon>Dikarya</taxon>
        <taxon>Basidiomycota</taxon>
        <taxon>Agaricomycotina</taxon>
        <taxon>Agaricomycetes</taxon>
        <taxon>Polyporales</taxon>
        <taxon>Cerrenaceae</taxon>
        <taxon>Cerrena</taxon>
    </lineage>
</organism>